<dbReference type="eggNOG" id="KOG0923">
    <property type="taxonomic scope" value="Eukaryota"/>
</dbReference>
<dbReference type="InterPro" id="IPR011545">
    <property type="entry name" value="DEAD/DEAH_box_helicase_dom"/>
</dbReference>
<dbReference type="GO" id="GO:0005681">
    <property type="term" value="C:spliceosomal complex"/>
    <property type="evidence" value="ECO:0000318"/>
    <property type="project" value="GO_Central"/>
</dbReference>
<dbReference type="InterPro" id="IPR042035">
    <property type="entry name" value="DEAH_win-hel_dom"/>
</dbReference>
<gene>
    <name evidence="13" type="ORF">TVAG_231410</name>
</gene>
<reference evidence="13" key="1">
    <citation type="submission" date="2006-10" db="EMBL/GenBank/DDBJ databases">
        <authorList>
            <person name="Amadeo P."/>
            <person name="Zhao Q."/>
            <person name="Wortman J."/>
            <person name="Fraser-Liggett C."/>
            <person name="Carlton J."/>
        </authorList>
    </citation>
    <scope>NUCLEOTIDE SEQUENCE</scope>
    <source>
        <strain evidence="13">G3</strain>
    </source>
</reference>
<evidence type="ECO:0000256" key="2">
    <source>
        <dbReference type="ARBA" id="ARBA00022664"/>
    </source>
</evidence>
<dbReference type="FunFam" id="3.40.50.300:FF:003497">
    <property type="entry name" value="Pre-mRNA-splicing factor ATP-dependent RNA helicase PRP16"/>
    <property type="match status" value="1"/>
</dbReference>
<evidence type="ECO:0000259" key="11">
    <source>
        <dbReference type="PROSITE" id="PS51192"/>
    </source>
</evidence>
<evidence type="ECO:0000256" key="1">
    <source>
        <dbReference type="ARBA" id="ARBA00012552"/>
    </source>
</evidence>
<dbReference type="InterPro" id="IPR014001">
    <property type="entry name" value="Helicase_ATP-bd"/>
</dbReference>
<dbReference type="RefSeq" id="XP_001313730.1">
    <property type="nucleotide sequence ID" value="XM_001313729.1"/>
</dbReference>
<dbReference type="InterPro" id="IPR002464">
    <property type="entry name" value="DNA/RNA_helicase_DEAH_CS"/>
</dbReference>
<dbReference type="Gene3D" id="1.10.10.2130">
    <property type="entry name" value="DEAH helicase family, winged-helix domain"/>
    <property type="match status" value="1"/>
</dbReference>
<dbReference type="OrthoDB" id="10253254at2759"/>
<feature type="coiled-coil region" evidence="9">
    <location>
        <begin position="557"/>
        <end position="584"/>
    </location>
</feature>
<dbReference type="GO" id="GO:0016787">
    <property type="term" value="F:hydrolase activity"/>
    <property type="evidence" value="ECO:0007669"/>
    <property type="project" value="UniProtKB-KW"/>
</dbReference>
<protein>
    <recommendedName>
        <fullName evidence="1">RNA helicase</fullName>
        <ecNumber evidence="1">3.6.4.13</ecNumber>
    </recommendedName>
</protein>
<comment type="catalytic activity">
    <reaction evidence="8">
        <text>ATP + H2O = ADP + phosphate + H(+)</text>
        <dbReference type="Rhea" id="RHEA:13065"/>
        <dbReference type="ChEBI" id="CHEBI:15377"/>
        <dbReference type="ChEBI" id="CHEBI:15378"/>
        <dbReference type="ChEBI" id="CHEBI:30616"/>
        <dbReference type="ChEBI" id="CHEBI:43474"/>
        <dbReference type="ChEBI" id="CHEBI:456216"/>
        <dbReference type="EC" id="3.6.4.13"/>
    </reaction>
</comment>
<keyword evidence="14" id="KW-1185">Reference proteome</keyword>
<dbReference type="EMBL" id="DS113589">
    <property type="protein sequence ID" value="EAY00801.1"/>
    <property type="molecule type" value="Genomic_DNA"/>
</dbReference>
<evidence type="ECO:0000256" key="3">
    <source>
        <dbReference type="ARBA" id="ARBA00022741"/>
    </source>
</evidence>
<evidence type="ECO:0000313" key="14">
    <source>
        <dbReference type="Proteomes" id="UP000001542"/>
    </source>
</evidence>
<dbReference type="GO" id="GO:0003723">
    <property type="term" value="F:RNA binding"/>
    <property type="evidence" value="ECO:0000318"/>
    <property type="project" value="GO_Central"/>
</dbReference>
<dbReference type="VEuPathDB" id="TrichDB:TVAG_231410"/>
<dbReference type="PROSITE" id="PS51194">
    <property type="entry name" value="HELICASE_CTER"/>
    <property type="match status" value="1"/>
</dbReference>
<dbReference type="SUPFAM" id="SSF52540">
    <property type="entry name" value="P-loop containing nucleoside triphosphate hydrolases"/>
    <property type="match status" value="1"/>
</dbReference>
<dbReference type="InterPro" id="IPR027417">
    <property type="entry name" value="P-loop_NTPase"/>
</dbReference>
<feature type="domain" description="Helicase ATP-binding" evidence="11">
    <location>
        <begin position="47"/>
        <end position="211"/>
    </location>
</feature>
<evidence type="ECO:0000313" key="13">
    <source>
        <dbReference type="EMBL" id="EAY00801.1"/>
    </source>
</evidence>
<keyword evidence="4" id="KW-0378">Hydrolase</keyword>
<keyword evidence="7" id="KW-0508">mRNA splicing</keyword>
<dbReference type="Pfam" id="PF00271">
    <property type="entry name" value="Helicase_C"/>
    <property type="match status" value="1"/>
</dbReference>
<dbReference type="EC" id="3.6.4.13" evidence="1"/>
<feature type="compositionally biased region" description="Low complexity" evidence="10">
    <location>
        <begin position="1"/>
        <end position="14"/>
    </location>
</feature>
<keyword evidence="2" id="KW-0507">mRNA processing</keyword>
<sequence length="706" mass="79960">MHSEGTTSSRSSSEINPYTGNPYSETYKEILETRKKLPVYEHRMEIIAAIRDNPIVIIEGQTGSGKTTQIPQFVLEEALSPYGKKIVCTQPRRVAAISIATRVAQEMDVKLGDVVGYSVRYDDYVSENTKLVYMTDGLLMREFISDPKISKYGVVIIDEAHERTVNTDIIIGILKLIGNVRPDLKIIIMSATLDAGKFVQFYTHGDITPPHLKIPGRQFNVEVFHQPQMVQNEITAAVNKCMEILEKESSGDILIFMTGEDEIERACSILRDRISRTRVTGSVVDALVFPLYAALPPGEQAKVFNKLSAGTRKVVVSTNIAETSVTIDGVVYVIDCGYVKQSGYSPSSRKRSLNRVYISKAAANQRKGRAGRTCDGFCYRMYTQEQYEMMEEQSVPEIQRSDLCSVILLMLAAHISDIVHFPFLDHPHYKLLVGALEELYHLDTFLPHSPLPQNSLPEVLSTEGKLMAGLPIEPKYAKALLSSYEYGNSRDIIAIVAILSEQGQIFLHPRNKKKEADIAHKPFINEKGDHLTLLQVYKEYIRQGNKGTSWAISNFFNHRSLENARKAAKQLERLLKNFNRYRNEDEDFNAPVNEEKFFLALLKGSFMNVAKLGEHEKYQVVTGRGQQKAEIKFSALETSLFEDKKWVIFDEFVQTDHDYLRTVSVINPNWLCIAAPTFYVAENFRDPDIAQEVAELRKEYTRSLHA</sequence>
<evidence type="ECO:0000256" key="8">
    <source>
        <dbReference type="ARBA" id="ARBA00047984"/>
    </source>
</evidence>
<reference evidence="13" key="2">
    <citation type="journal article" date="2007" name="Science">
        <title>Draft genome sequence of the sexually transmitted pathogen Trichomonas vaginalis.</title>
        <authorList>
            <person name="Carlton J.M."/>
            <person name="Hirt R.P."/>
            <person name="Silva J.C."/>
            <person name="Delcher A.L."/>
            <person name="Schatz M."/>
            <person name="Zhao Q."/>
            <person name="Wortman J.R."/>
            <person name="Bidwell S.L."/>
            <person name="Alsmark U.C.M."/>
            <person name="Besteiro S."/>
            <person name="Sicheritz-Ponten T."/>
            <person name="Noel C.J."/>
            <person name="Dacks J.B."/>
            <person name="Foster P.G."/>
            <person name="Simillion C."/>
            <person name="Van de Peer Y."/>
            <person name="Miranda-Saavedra D."/>
            <person name="Barton G.J."/>
            <person name="Westrop G.D."/>
            <person name="Mueller S."/>
            <person name="Dessi D."/>
            <person name="Fiori P.L."/>
            <person name="Ren Q."/>
            <person name="Paulsen I."/>
            <person name="Zhang H."/>
            <person name="Bastida-Corcuera F.D."/>
            <person name="Simoes-Barbosa A."/>
            <person name="Brown M.T."/>
            <person name="Hayes R.D."/>
            <person name="Mukherjee M."/>
            <person name="Okumura C.Y."/>
            <person name="Schneider R."/>
            <person name="Smith A.J."/>
            <person name="Vanacova S."/>
            <person name="Villalvazo M."/>
            <person name="Haas B.J."/>
            <person name="Pertea M."/>
            <person name="Feldblyum T.V."/>
            <person name="Utterback T.R."/>
            <person name="Shu C.L."/>
            <person name="Osoegawa K."/>
            <person name="de Jong P.J."/>
            <person name="Hrdy I."/>
            <person name="Horvathova L."/>
            <person name="Zubacova Z."/>
            <person name="Dolezal P."/>
            <person name="Malik S.B."/>
            <person name="Logsdon J.M. Jr."/>
            <person name="Henze K."/>
            <person name="Gupta A."/>
            <person name="Wang C.C."/>
            <person name="Dunne R.L."/>
            <person name="Upcroft J.A."/>
            <person name="Upcroft P."/>
            <person name="White O."/>
            <person name="Salzberg S.L."/>
            <person name="Tang P."/>
            <person name="Chiu C.-H."/>
            <person name="Lee Y.-S."/>
            <person name="Embley T.M."/>
            <person name="Coombs G.H."/>
            <person name="Mottram J.C."/>
            <person name="Tachezy J."/>
            <person name="Fraser-Liggett C.M."/>
            <person name="Johnson P.J."/>
        </authorList>
    </citation>
    <scope>NUCLEOTIDE SEQUENCE [LARGE SCALE GENOMIC DNA]</scope>
    <source>
        <strain evidence="13">G3</strain>
    </source>
</reference>
<dbReference type="SMART" id="SM00847">
    <property type="entry name" value="HA2"/>
    <property type="match status" value="1"/>
</dbReference>
<accession>A2F2U1</accession>
<dbReference type="Gene3D" id="3.40.50.300">
    <property type="entry name" value="P-loop containing nucleotide triphosphate hydrolases"/>
    <property type="match status" value="2"/>
</dbReference>
<dbReference type="PANTHER" id="PTHR18934:SF109">
    <property type="entry name" value="ATP-DEPENDENT RNA HELICASE DHX15 HOMOLOG"/>
    <property type="match status" value="1"/>
</dbReference>
<keyword evidence="6" id="KW-0067">ATP-binding</keyword>
<dbReference type="AlphaFoldDB" id="A2F2U1"/>
<feature type="domain" description="Helicase C-terminal" evidence="12">
    <location>
        <begin position="237"/>
        <end position="415"/>
    </location>
</feature>
<evidence type="ECO:0000259" key="12">
    <source>
        <dbReference type="PROSITE" id="PS51194"/>
    </source>
</evidence>
<evidence type="ECO:0000256" key="4">
    <source>
        <dbReference type="ARBA" id="ARBA00022801"/>
    </source>
</evidence>
<evidence type="ECO:0000256" key="6">
    <source>
        <dbReference type="ARBA" id="ARBA00022840"/>
    </source>
</evidence>
<dbReference type="FunFam" id="1.10.10.2130:FF:000001">
    <property type="entry name" value="Pre-mRNA-splicing factor ATP-dependent RNA helicase"/>
    <property type="match status" value="1"/>
</dbReference>
<dbReference type="GO" id="GO:0008380">
    <property type="term" value="P:RNA splicing"/>
    <property type="evidence" value="ECO:0007669"/>
    <property type="project" value="UniProtKB-KW"/>
</dbReference>
<dbReference type="FunFam" id="3.40.50.300:FF:000615">
    <property type="entry name" value="pre-mRNA-splicing factor ATP-dependent RNA helicase DEAH7"/>
    <property type="match status" value="1"/>
</dbReference>
<dbReference type="KEGG" id="tva:4758624"/>
<dbReference type="SMR" id="A2F2U1"/>
<dbReference type="GO" id="GO:0004386">
    <property type="term" value="F:helicase activity"/>
    <property type="evidence" value="ECO:0000318"/>
    <property type="project" value="GO_Central"/>
</dbReference>
<name>A2F2U1_TRIV3</name>
<dbReference type="GO" id="GO:0003724">
    <property type="term" value="F:RNA helicase activity"/>
    <property type="evidence" value="ECO:0007669"/>
    <property type="project" value="UniProtKB-EC"/>
</dbReference>
<dbReference type="PROSITE" id="PS00690">
    <property type="entry name" value="DEAH_ATP_HELICASE"/>
    <property type="match status" value="1"/>
</dbReference>
<dbReference type="OMA" id="TRVLYMT"/>
<evidence type="ECO:0000256" key="9">
    <source>
        <dbReference type="SAM" id="Coils"/>
    </source>
</evidence>
<dbReference type="CDD" id="cd18791">
    <property type="entry name" value="SF2_C_RHA"/>
    <property type="match status" value="1"/>
</dbReference>
<dbReference type="InParanoid" id="A2F2U1"/>
<dbReference type="InterPro" id="IPR011709">
    <property type="entry name" value="DEAD-box_helicase_OB_fold"/>
</dbReference>
<organism evidence="13 14">
    <name type="scientific">Trichomonas vaginalis (strain ATCC PRA-98 / G3)</name>
    <dbReference type="NCBI Taxonomy" id="412133"/>
    <lineage>
        <taxon>Eukaryota</taxon>
        <taxon>Metamonada</taxon>
        <taxon>Parabasalia</taxon>
        <taxon>Trichomonadida</taxon>
        <taxon>Trichomonadidae</taxon>
        <taxon>Trichomonas</taxon>
    </lineage>
</organism>
<dbReference type="GO" id="GO:0006397">
    <property type="term" value="P:mRNA processing"/>
    <property type="evidence" value="ECO:0007669"/>
    <property type="project" value="UniProtKB-KW"/>
</dbReference>
<dbReference type="PANTHER" id="PTHR18934">
    <property type="entry name" value="ATP-DEPENDENT RNA HELICASE"/>
    <property type="match status" value="1"/>
</dbReference>
<keyword evidence="9" id="KW-0175">Coiled coil</keyword>
<dbReference type="Pfam" id="PF07717">
    <property type="entry name" value="OB_NTP_bind"/>
    <property type="match status" value="1"/>
</dbReference>
<evidence type="ECO:0000256" key="10">
    <source>
        <dbReference type="SAM" id="MobiDB-lite"/>
    </source>
</evidence>
<dbReference type="VEuPathDB" id="TrichDB:TVAGG3_0524150"/>
<evidence type="ECO:0000256" key="7">
    <source>
        <dbReference type="ARBA" id="ARBA00023187"/>
    </source>
</evidence>
<dbReference type="SMART" id="SM00490">
    <property type="entry name" value="HELICc"/>
    <property type="match status" value="1"/>
</dbReference>
<dbReference type="GO" id="GO:0005524">
    <property type="term" value="F:ATP binding"/>
    <property type="evidence" value="ECO:0007669"/>
    <property type="project" value="UniProtKB-KW"/>
</dbReference>
<dbReference type="Pfam" id="PF00270">
    <property type="entry name" value="DEAD"/>
    <property type="match status" value="1"/>
</dbReference>
<keyword evidence="3" id="KW-0547">Nucleotide-binding</keyword>
<dbReference type="STRING" id="5722.A2F2U1"/>
<dbReference type="Proteomes" id="UP000001542">
    <property type="component" value="Unassembled WGS sequence"/>
</dbReference>
<feature type="region of interest" description="Disordered" evidence="10">
    <location>
        <begin position="1"/>
        <end position="23"/>
    </location>
</feature>
<dbReference type="SMART" id="SM00487">
    <property type="entry name" value="DEXDc"/>
    <property type="match status" value="1"/>
</dbReference>
<evidence type="ECO:0000256" key="5">
    <source>
        <dbReference type="ARBA" id="ARBA00022806"/>
    </source>
</evidence>
<proteinExistence type="predicted"/>
<dbReference type="PROSITE" id="PS51192">
    <property type="entry name" value="HELICASE_ATP_BIND_1"/>
    <property type="match status" value="1"/>
</dbReference>
<keyword evidence="5" id="KW-0347">Helicase</keyword>
<dbReference type="InterPro" id="IPR001650">
    <property type="entry name" value="Helicase_C-like"/>
</dbReference>
<dbReference type="Pfam" id="PF21010">
    <property type="entry name" value="HA2_C"/>
    <property type="match status" value="1"/>
</dbReference>
<dbReference type="InterPro" id="IPR007502">
    <property type="entry name" value="Helicase-assoc_dom"/>
</dbReference>